<comment type="caution">
    <text evidence="10">The sequence shown here is derived from an EMBL/GenBank/DDBJ whole genome shotgun (WGS) entry which is preliminary data.</text>
</comment>
<keyword evidence="3" id="KW-0808">Transferase</keyword>
<dbReference type="GO" id="GO:0005524">
    <property type="term" value="F:ATP binding"/>
    <property type="evidence" value="ECO:0007669"/>
    <property type="project" value="UniProtKB-KW"/>
</dbReference>
<keyword evidence="6" id="KW-0067">ATP-binding</keyword>
<keyword evidence="4" id="KW-0547">Nucleotide-binding</keyword>
<reference evidence="10" key="1">
    <citation type="submission" date="2020-09" db="EMBL/GenBank/DDBJ databases">
        <title>Genome-Enabled Discovery of Anthraquinone Biosynthesis in Senna tora.</title>
        <authorList>
            <person name="Kang S.-H."/>
            <person name="Pandey R.P."/>
            <person name="Lee C.-M."/>
            <person name="Sim J.-S."/>
            <person name="Jeong J.-T."/>
            <person name="Choi B.-S."/>
            <person name="Jung M."/>
            <person name="Ginzburg D."/>
            <person name="Zhao K."/>
            <person name="Won S.Y."/>
            <person name="Oh T.-J."/>
            <person name="Yu Y."/>
            <person name="Kim N.-H."/>
            <person name="Lee O.R."/>
            <person name="Lee T.-H."/>
            <person name="Bashyal P."/>
            <person name="Kim T.-S."/>
            <person name="Lee W.-H."/>
            <person name="Kawkins C."/>
            <person name="Kim C.-K."/>
            <person name="Kim J.S."/>
            <person name="Ahn B.O."/>
            <person name="Rhee S.Y."/>
            <person name="Sohng J.K."/>
        </authorList>
    </citation>
    <scope>NUCLEOTIDE SEQUENCE</scope>
    <source>
        <tissue evidence="10">Leaf</tissue>
    </source>
</reference>
<evidence type="ECO:0000256" key="1">
    <source>
        <dbReference type="ARBA" id="ARBA00012513"/>
    </source>
</evidence>
<evidence type="ECO:0000256" key="4">
    <source>
        <dbReference type="ARBA" id="ARBA00022741"/>
    </source>
</evidence>
<evidence type="ECO:0000256" key="5">
    <source>
        <dbReference type="ARBA" id="ARBA00022777"/>
    </source>
</evidence>
<evidence type="ECO:0000313" key="10">
    <source>
        <dbReference type="EMBL" id="KAF7838866.1"/>
    </source>
</evidence>
<dbReference type="Proteomes" id="UP000634136">
    <property type="component" value="Unassembled WGS sequence"/>
</dbReference>
<evidence type="ECO:0000259" key="9">
    <source>
        <dbReference type="PROSITE" id="PS50011"/>
    </source>
</evidence>
<feature type="domain" description="Protein kinase" evidence="9">
    <location>
        <begin position="79"/>
        <end position="207"/>
    </location>
</feature>
<dbReference type="OrthoDB" id="989293at2759"/>
<name>A0A834X605_9FABA</name>
<comment type="catalytic activity">
    <reaction evidence="8">
        <text>L-seryl-[protein] + ATP = O-phospho-L-seryl-[protein] + ADP + H(+)</text>
        <dbReference type="Rhea" id="RHEA:17989"/>
        <dbReference type="Rhea" id="RHEA-COMP:9863"/>
        <dbReference type="Rhea" id="RHEA-COMP:11604"/>
        <dbReference type="ChEBI" id="CHEBI:15378"/>
        <dbReference type="ChEBI" id="CHEBI:29999"/>
        <dbReference type="ChEBI" id="CHEBI:30616"/>
        <dbReference type="ChEBI" id="CHEBI:83421"/>
        <dbReference type="ChEBI" id="CHEBI:456216"/>
        <dbReference type="EC" id="2.7.11.1"/>
    </reaction>
</comment>
<keyword evidence="10" id="KW-0675">Receptor</keyword>
<keyword evidence="11" id="KW-1185">Reference proteome</keyword>
<evidence type="ECO:0000256" key="7">
    <source>
        <dbReference type="ARBA" id="ARBA00047899"/>
    </source>
</evidence>
<dbReference type="PANTHER" id="PTHR48005">
    <property type="entry name" value="LEUCINE RICH REPEAT KINASE 2"/>
    <property type="match status" value="1"/>
</dbReference>
<dbReference type="InterPro" id="IPR000719">
    <property type="entry name" value="Prot_kinase_dom"/>
</dbReference>
<dbReference type="Gene3D" id="1.20.1270.10">
    <property type="match status" value="1"/>
</dbReference>
<dbReference type="AlphaFoldDB" id="A0A834X605"/>
<dbReference type="Pfam" id="PF00069">
    <property type="entry name" value="Pkinase"/>
    <property type="match status" value="1"/>
</dbReference>
<dbReference type="Gene3D" id="3.30.200.20">
    <property type="entry name" value="Phosphorylase Kinase, domain 1"/>
    <property type="match status" value="1"/>
</dbReference>
<dbReference type="EC" id="2.7.11.1" evidence="1"/>
<evidence type="ECO:0000256" key="3">
    <source>
        <dbReference type="ARBA" id="ARBA00022679"/>
    </source>
</evidence>
<evidence type="ECO:0000256" key="8">
    <source>
        <dbReference type="ARBA" id="ARBA00048679"/>
    </source>
</evidence>
<keyword evidence="2" id="KW-0723">Serine/threonine-protein kinase</keyword>
<accession>A0A834X605</accession>
<dbReference type="SUPFAM" id="SSF100934">
    <property type="entry name" value="Heat shock protein 70kD (HSP70), C-terminal subdomain"/>
    <property type="match status" value="1"/>
</dbReference>
<gene>
    <name evidence="10" type="ORF">G2W53_007348</name>
</gene>
<dbReference type="SUPFAM" id="SSF56112">
    <property type="entry name" value="Protein kinase-like (PK-like)"/>
    <property type="match status" value="1"/>
</dbReference>
<dbReference type="InterPro" id="IPR051420">
    <property type="entry name" value="Ser_Thr_Kinases_DiverseReg"/>
</dbReference>
<dbReference type="PROSITE" id="PS50011">
    <property type="entry name" value="PROTEIN_KINASE_DOM"/>
    <property type="match status" value="1"/>
</dbReference>
<dbReference type="InterPro" id="IPR011009">
    <property type="entry name" value="Kinase-like_dom_sf"/>
</dbReference>
<evidence type="ECO:0000313" key="11">
    <source>
        <dbReference type="Proteomes" id="UP000634136"/>
    </source>
</evidence>
<protein>
    <recommendedName>
        <fullName evidence="1">non-specific serine/threonine protein kinase</fullName>
        <ecNumber evidence="1">2.7.11.1</ecNumber>
    </recommendedName>
</protein>
<keyword evidence="5 10" id="KW-0418">Kinase</keyword>
<dbReference type="PANTHER" id="PTHR48005:SF16">
    <property type="entry name" value="MDIS1-INTERACTING RECEPTOR LIKE KINASE 2-LIKE ISOFORM X1"/>
    <property type="match status" value="1"/>
</dbReference>
<dbReference type="InterPro" id="IPR029048">
    <property type="entry name" value="HSP70_C_sf"/>
</dbReference>
<comment type="catalytic activity">
    <reaction evidence="7">
        <text>L-threonyl-[protein] + ATP = O-phospho-L-threonyl-[protein] + ADP + H(+)</text>
        <dbReference type="Rhea" id="RHEA:46608"/>
        <dbReference type="Rhea" id="RHEA-COMP:11060"/>
        <dbReference type="Rhea" id="RHEA-COMP:11605"/>
        <dbReference type="ChEBI" id="CHEBI:15378"/>
        <dbReference type="ChEBI" id="CHEBI:30013"/>
        <dbReference type="ChEBI" id="CHEBI:30616"/>
        <dbReference type="ChEBI" id="CHEBI:61977"/>
        <dbReference type="ChEBI" id="CHEBI:456216"/>
        <dbReference type="EC" id="2.7.11.1"/>
    </reaction>
</comment>
<sequence>MTEAKNAVENYLFNVKDAINEISSCLPQVDKKRTKDAIEQTIAWIKANSNANFEELVRKMEELESVLNPIITKAMEEDKVDKADLGTSRSSNVSTGTRRSKTDMVLKWSGLALSTSISLLNFDLGEMASCLSEIMGLICAYDSVYRALIHTGKIVALKKLHKLEFENPTFDKSFRNETKMLTEIRHRNIVKLYGFCLHNKNMFLVYE</sequence>
<dbReference type="GO" id="GO:0004674">
    <property type="term" value="F:protein serine/threonine kinase activity"/>
    <property type="evidence" value="ECO:0007669"/>
    <property type="project" value="UniProtKB-KW"/>
</dbReference>
<evidence type="ECO:0000256" key="2">
    <source>
        <dbReference type="ARBA" id="ARBA00022527"/>
    </source>
</evidence>
<dbReference type="EMBL" id="JAAIUW010000003">
    <property type="protein sequence ID" value="KAF7838866.1"/>
    <property type="molecule type" value="Genomic_DNA"/>
</dbReference>
<evidence type="ECO:0000256" key="6">
    <source>
        <dbReference type="ARBA" id="ARBA00022840"/>
    </source>
</evidence>
<proteinExistence type="predicted"/>
<organism evidence="10 11">
    <name type="scientific">Senna tora</name>
    <dbReference type="NCBI Taxonomy" id="362788"/>
    <lineage>
        <taxon>Eukaryota</taxon>
        <taxon>Viridiplantae</taxon>
        <taxon>Streptophyta</taxon>
        <taxon>Embryophyta</taxon>
        <taxon>Tracheophyta</taxon>
        <taxon>Spermatophyta</taxon>
        <taxon>Magnoliopsida</taxon>
        <taxon>eudicotyledons</taxon>
        <taxon>Gunneridae</taxon>
        <taxon>Pentapetalae</taxon>
        <taxon>rosids</taxon>
        <taxon>fabids</taxon>
        <taxon>Fabales</taxon>
        <taxon>Fabaceae</taxon>
        <taxon>Caesalpinioideae</taxon>
        <taxon>Cassia clade</taxon>
        <taxon>Senna</taxon>
    </lineage>
</organism>